<dbReference type="EMBL" id="QGKX02001521">
    <property type="protein sequence ID" value="KAF3509166.1"/>
    <property type="molecule type" value="Genomic_DNA"/>
</dbReference>
<comment type="caution">
    <text evidence="4">The sequence shown here is derived from an EMBL/GenBank/DDBJ whole genome shotgun (WGS) entry which is preliminary data.</text>
</comment>
<dbReference type="AlphaFoldDB" id="A0A8S9NZJ7"/>
<protein>
    <recommendedName>
        <fullName evidence="3">CCHC-type domain-containing protein</fullName>
    </recommendedName>
</protein>
<dbReference type="Gene3D" id="4.10.60.10">
    <property type="entry name" value="Zinc finger, CCHC-type"/>
    <property type="match status" value="1"/>
</dbReference>
<dbReference type="InterPro" id="IPR001878">
    <property type="entry name" value="Znf_CCHC"/>
</dbReference>
<dbReference type="InterPro" id="IPR036875">
    <property type="entry name" value="Znf_CCHC_sf"/>
</dbReference>
<evidence type="ECO:0000259" key="3">
    <source>
        <dbReference type="PROSITE" id="PS50158"/>
    </source>
</evidence>
<keyword evidence="1" id="KW-0479">Metal-binding</keyword>
<reference evidence="4" key="1">
    <citation type="submission" date="2019-12" db="EMBL/GenBank/DDBJ databases">
        <title>Genome sequencing and annotation of Brassica cretica.</title>
        <authorList>
            <person name="Studholme D.J."/>
            <person name="Sarris P."/>
        </authorList>
    </citation>
    <scope>NUCLEOTIDE SEQUENCE</scope>
    <source>
        <strain evidence="4">PFS-109/04</strain>
        <tissue evidence="4">Leaf</tissue>
    </source>
</reference>
<sequence length="462" mass="50829">MPKLDERTEKLEVARSMRSGCGGNYLAWYVASEALGVAVKMITASGVTNRSTRWISQARGVAMHATGPCGQTCGGRGVSFHGDRPCIQTGRGRGVILHETETCSQPCGARGVAPHASGAMRSDTRAATRLVPDCSWRRCCSSEERLVLVEAISRSVWTWVYLRRSRKGSDRISRVWGQGHGQPKTLANAECLDDIAKLWIVRWLITGQVMMDEIGYEERVWIGQAEHWATDLIRMMDMALVRYLDTIGALCREQDPFMYEATMIRNFMYGLKPEVGSRLAGSNFISLSDRVEKAVNVGTVLEAERKIIPHSGGHTKFSQGGRPNFNKGPRFNKGKGKKFGGQTNYRSNTVVCYICDQPGHISNFCSNRQRSNQQGYSSLRMEEVTCFFCGRKGHYASSCPNKPIPSTPLAIRAPPSRPAIEPAPKKQNLGGRVYALGVENPNNAGPSSGPIRGIGCLTSSVY</sequence>
<dbReference type="SMART" id="SM00343">
    <property type="entry name" value="ZnF_C2HC"/>
    <property type="match status" value="2"/>
</dbReference>
<accession>A0A8S9NZJ7</accession>
<dbReference type="Pfam" id="PF00098">
    <property type="entry name" value="zf-CCHC"/>
    <property type="match status" value="2"/>
</dbReference>
<evidence type="ECO:0000313" key="5">
    <source>
        <dbReference type="Proteomes" id="UP000712600"/>
    </source>
</evidence>
<dbReference type="Proteomes" id="UP000712600">
    <property type="component" value="Unassembled WGS sequence"/>
</dbReference>
<evidence type="ECO:0000313" key="4">
    <source>
        <dbReference type="EMBL" id="KAF3509166.1"/>
    </source>
</evidence>
<dbReference type="GO" id="GO:0008270">
    <property type="term" value="F:zinc ion binding"/>
    <property type="evidence" value="ECO:0007669"/>
    <property type="project" value="UniProtKB-KW"/>
</dbReference>
<name>A0A8S9NZJ7_BRACR</name>
<keyword evidence="1" id="KW-0863">Zinc-finger</keyword>
<keyword evidence="1" id="KW-0862">Zinc</keyword>
<organism evidence="4 5">
    <name type="scientific">Brassica cretica</name>
    <name type="common">Mustard</name>
    <dbReference type="NCBI Taxonomy" id="69181"/>
    <lineage>
        <taxon>Eukaryota</taxon>
        <taxon>Viridiplantae</taxon>
        <taxon>Streptophyta</taxon>
        <taxon>Embryophyta</taxon>
        <taxon>Tracheophyta</taxon>
        <taxon>Spermatophyta</taxon>
        <taxon>Magnoliopsida</taxon>
        <taxon>eudicotyledons</taxon>
        <taxon>Gunneridae</taxon>
        <taxon>Pentapetalae</taxon>
        <taxon>rosids</taxon>
        <taxon>malvids</taxon>
        <taxon>Brassicales</taxon>
        <taxon>Brassicaceae</taxon>
        <taxon>Brassiceae</taxon>
        <taxon>Brassica</taxon>
    </lineage>
</organism>
<gene>
    <name evidence="4" type="ORF">F2Q69_00006894</name>
</gene>
<feature type="region of interest" description="Disordered" evidence="2">
    <location>
        <begin position="311"/>
        <end position="339"/>
    </location>
</feature>
<evidence type="ECO:0000256" key="1">
    <source>
        <dbReference type="PROSITE-ProRule" id="PRU00047"/>
    </source>
</evidence>
<dbReference type="SUPFAM" id="SSF57756">
    <property type="entry name" value="Retrovirus zinc finger-like domains"/>
    <property type="match status" value="1"/>
</dbReference>
<dbReference type="PANTHER" id="PTHR23002">
    <property type="entry name" value="ZINC FINGER CCHC DOMAIN CONTAINING PROTEIN"/>
    <property type="match status" value="1"/>
</dbReference>
<feature type="domain" description="CCHC-type" evidence="3">
    <location>
        <begin position="386"/>
        <end position="401"/>
    </location>
</feature>
<dbReference type="InterPro" id="IPR051714">
    <property type="entry name" value="Znf_CCHC_NABP"/>
</dbReference>
<dbReference type="PROSITE" id="PS50158">
    <property type="entry name" value="ZF_CCHC"/>
    <property type="match status" value="1"/>
</dbReference>
<dbReference type="GO" id="GO:0003676">
    <property type="term" value="F:nucleic acid binding"/>
    <property type="evidence" value="ECO:0007669"/>
    <property type="project" value="InterPro"/>
</dbReference>
<evidence type="ECO:0000256" key="2">
    <source>
        <dbReference type="SAM" id="MobiDB-lite"/>
    </source>
</evidence>
<proteinExistence type="predicted"/>